<accession>A0ACB9MG60</accession>
<dbReference type="EMBL" id="CM039434">
    <property type="protein sequence ID" value="KAI4322971.1"/>
    <property type="molecule type" value="Genomic_DNA"/>
</dbReference>
<proteinExistence type="predicted"/>
<protein>
    <submittedName>
        <fullName evidence="1">Uncharacterized protein</fullName>
    </submittedName>
</protein>
<organism evidence="1 2">
    <name type="scientific">Bauhinia variegata</name>
    <name type="common">Purple orchid tree</name>
    <name type="synonym">Phanera variegata</name>
    <dbReference type="NCBI Taxonomy" id="167791"/>
    <lineage>
        <taxon>Eukaryota</taxon>
        <taxon>Viridiplantae</taxon>
        <taxon>Streptophyta</taxon>
        <taxon>Embryophyta</taxon>
        <taxon>Tracheophyta</taxon>
        <taxon>Spermatophyta</taxon>
        <taxon>Magnoliopsida</taxon>
        <taxon>eudicotyledons</taxon>
        <taxon>Gunneridae</taxon>
        <taxon>Pentapetalae</taxon>
        <taxon>rosids</taxon>
        <taxon>fabids</taxon>
        <taxon>Fabales</taxon>
        <taxon>Fabaceae</taxon>
        <taxon>Cercidoideae</taxon>
        <taxon>Cercideae</taxon>
        <taxon>Bauhiniinae</taxon>
        <taxon>Bauhinia</taxon>
    </lineage>
</organism>
<keyword evidence="2" id="KW-1185">Reference proteome</keyword>
<evidence type="ECO:0000313" key="2">
    <source>
        <dbReference type="Proteomes" id="UP000828941"/>
    </source>
</evidence>
<sequence>MAAVSCSWLTFPSRMRSLSLTSSASPSSSTSNSGSLSFSRNLSHNVFSQGCSSFSSVNRPIRHFVVCEAAPKGKADSAAKRARQAEKRRIYNKAGKSEIRTRMRKVLEALDALRKKSDAQFEEIVSIEKLIGEAYSAIDKAVKVGTLHRNTGANRKSRLARRKKAVEIHHGWSLSFSADFSYGVLSKGCLSMEIFGGPIRHPVVCMAKRYAPNTLKRKRLSRKRGGDPGKKVHRRRKGSRRKKLFKIIRLVSVAGTGFSYAKKKSRKLDKIEVKKYDPQVKRHVLFTETK</sequence>
<comment type="caution">
    <text evidence="1">The sequence shown here is derived from an EMBL/GenBank/DDBJ whole genome shotgun (WGS) entry which is preliminary data.</text>
</comment>
<evidence type="ECO:0000313" key="1">
    <source>
        <dbReference type="EMBL" id="KAI4322971.1"/>
    </source>
</evidence>
<gene>
    <name evidence="1" type="ORF">L6164_022616</name>
</gene>
<reference evidence="1 2" key="1">
    <citation type="journal article" date="2022" name="DNA Res.">
        <title>Chromosomal-level genome assembly of the orchid tree Bauhinia variegata (Leguminosae; Cercidoideae) supports the allotetraploid origin hypothesis of Bauhinia.</title>
        <authorList>
            <person name="Zhong Y."/>
            <person name="Chen Y."/>
            <person name="Zheng D."/>
            <person name="Pang J."/>
            <person name="Liu Y."/>
            <person name="Luo S."/>
            <person name="Meng S."/>
            <person name="Qian L."/>
            <person name="Wei D."/>
            <person name="Dai S."/>
            <person name="Zhou R."/>
        </authorList>
    </citation>
    <scope>NUCLEOTIDE SEQUENCE [LARGE SCALE GENOMIC DNA]</scope>
    <source>
        <strain evidence="1">BV-YZ2020</strain>
    </source>
</reference>
<dbReference type="Proteomes" id="UP000828941">
    <property type="component" value="Chromosome 9"/>
</dbReference>
<name>A0ACB9MG60_BAUVA</name>